<organism evidence="2">
    <name type="scientific">uncultured Sphingomonas sp</name>
    <dbReference type="NCBI Taxonomy" id="158754"/>
    <lineage>
        <taxon>Bacteria</taxon>
        <taxon>Pseudomonadati</taxon>
        <taxon>Pseudomonadota</taxon>
        <taxon>Alphaproteobacteria</taxon>
        <taxon>Sphingomonadales</taxon>
        <taxon>Sphingomonadaceae</taxon>
        <taxon>Sphingomonas</taxon>
        <taxon>environmental samples</taxon>
    </lineage>
</organism>
<protein>
    <recommendedName>
        <fullName evidence="3">DUF4402 domain-containing protein</fullName>
    </recommendedName>
</protein>
<sequence length="174" mass="17656">MDYRKLLVAAALAAGLSAPAQAVPVSAAPDATGRALILVPLTLTKIDDLAFGTIVPSASVSGTVTINATTGARSVTGGVAAYPSDFGHRAYFGGAGSPNQQVIVAVTAPDELTSTTNSADKIPVLALTLDGSPIRSINPTTRTFFFGVGGVIEIGANQPEGLYESTFEVTATYL</sequence>
<evidence type="ECO:0008006" key="3">
    <source>
        <dbReference type="Google" id="ProtNLM"/>
    </source>
</evidence>
<dbReference type="Pfam" id="PF14352">
    <property type="entry name" value="DUF4402"/>
    <property type="match status" value="1"/>
</dbReference>
<evidence type="ECO:0000256" key="1">
    <source>
        <dbReference type="SAM" id="SignalP"/>
    </source>
</evidence>
<reference evidence="2" key="1">
    <citation type="submission" date="2020-02" db="EMBL/GenBank/DDBJ databases">
        <authorList>
            <person name="Meier V. D."/>
        </authorList>
    </citation>
    <scope>NUCLEOTIDE SEQUENCE</scope>
    <source>
        <strain evidence="2">AVDCRST_MAG44</strain>
    </source>
</reference>
<feature type="signal peptide" evidence="1">
    <location>
        <begin position="1"/>
        <end position="22"/>
    </location>
</feature>
<evidence type="ECO:0000313" key="2">
    <source>
        <dbReference type="EMBL" id="CAA9506222.1"/>
    </source>
</evidence>
<dbReference type="AlphaFoldDB" id="A0A6J4SVC5"/>
<accession>A0A6J4SVC5</accession>
<dbReference type="EMBL" id="CADCVY010000074">
    <property type="protein sequence ID" value="CAA9506222.1"/>
    <property type="molecule type" value="Genomic_DNA"/>
</dbReference>
<keyword evidence="1" id="KW-0732">Signal</keyword>
<name>A0A6J4SVC5_9SPHN</name>
<proteinExistence type="predicted"/>
<gene>
    <name evidence="2" type="ORF">AVDCRST_MAG44-1082</name>
</gene>
<feature type="chain" id="PRO_5027089910" description="DUF4402 domain-containing protein" evidence="1">
    <location>
        <begin position="23"/>
        <end position="174"/>
    </location>
</feature>
<dbReference type="InterPro" id="IPR025514">
    <property type="entry name" value="DUF4402"/>
</dbReference>